<gene>
    <name evidence="2" type="ORF">GCK72_012074</name>
</gene>
<evidence type="ECO:0000313" key="2">
    <source>
        <dbReference type="EMBL" id="KAF1755624.1"/>
    </source>
</evidence>
<comment type="caution">
    <text evidence="2">The sequence shown here is derived from an EMBL/GenBank/DDBJ whole genome shotgun (WGS) entry which is preliminary data.</text>
</comment>
<dbReference type="PROSITE" id="PS50897">
    <property type="entry name" value="CTLH"/>
    <property type="match status" value="1"/>
</dbReference>
<sequence length="259" mass="30331">MSLFGLKTEHDDLLKFIVKKAESVTSPFNLRQLCREFKTKNGSGRSAKQLADRIGRYRERIHELPDVDNVTKVKMMFAVKASVDGEFLELMQKSAEVEVDERNRILKYRSFDGRVLLAIEDRYIEENKEFIKLLRDESKTANSPINLSALCQKFKELWKSNTAKSVFLEKIIKYRQKIPEMKELDLDEKARMLFALSAPIDPNFLKKLQWESYVEVDHLNRIVKYQSEKGLKLCGIHFFQDETFKAAVDKKTKKTIKKK</sequence>
<dbReference type="RefSeq" id="XP_003103551.2">
    <property type="nucleotide sequence ID" value="XM_003103503.2"/>
</dbReference>
<evidence type="ECO:0000313" key="3">
    <source>
        <dbReference type="Proteomes" id="UP000483820"/>
    </source>
</evidence>
<dbReference type="AlphaFoldDB" id="A0A6A5GLR8"/>
<dbReference type="InterPro" id="IPR053315">
    <property type="entry name" value="Peptidase_C14A"/>
</dbReference>
<dbReference type="KEGG" id="crq:GCK72_012074"/>
<evidence type="ECO:0000259" key="1">
    <source>
        <dbReference type="PROSITE" id="PS50897"/>
    </source>
</evidence>
<dbReference type="CTD" id="9818680"/>
<dbReference type="GeneID" id="9818680"/>
<dbReference type="PANTHER" id="PTHR23362:SF8">
    <property type="entry name" value="SPK DOMAIN-CONTAINING PROTEIN"/>
    <property type="match status" value="1"/>
</dbReference>
<accession>A0A6A5GLR8</accession>
<dbReference type="PANTHER" id="PTHR23362">
    <property type="entry name" value="L-PLASTIN-RELATED"/>
    <property type="match status" value="1"/>
</dbReference>
<name>A0A6A5GLR8_CAERE</name>
<dbReference type="Proteomes" id="UP000483820">
    <property type="component" value="Chromosome IV"/>
</dbReference>
<dbReference type="SMART" id="SM00583">
    <property type="entry name" value="SPK"/>
    <property type="match status" value="2"/>
</dbReference>
<reference evidence="2 3" key="1">
    <citation type="submission" date="2019-12" db="EMBL/GenBank/DDBJ databases">
        <title>Chromosome-level assembly of the Caenorhabditis remanei genome.</title>
        <authorList>
            <person name="Teterina A.A."/>
            <person name="Willis J.H."/>
            <person name="Phillips P.C."/>
        </authorList>
    </citation>
    <scope>NUCLEOTIDE SEQUENCE [LARGE SCALE GENOMIC DNA]</scope>
    <source>
        <strain evidence="2 3">PX506</strain>
        <tissue evidence="2">Whole organism</tissue>
    </source>
</reference>
<dbReference type="InterPro" id="IPR006595">
    <property type="entry name" value="CTLH_C"/>
</dbReference>
<dbReference type="Pfam" id="PF04435">
    <property type="entry name" value="SPK"/>
    <property type="match status" value="2"/>
</dbReference>
<organism evidence="2 3">
    <name type="scientific">Caenorhabditis remanei</name>
    <name type="common">Caenorhabditis vulgaris</name>
    <dbReference type="NCBI Taxonomy" id="31234"/>
    <lineage>
        <taxon>Eukaryota</taxon>
        <taxon>Metazoa</taxon>
        <taxon>Ecdysozoa</taxon>
        <taxon>Nematoda</taxon>
        <taxon>Chromadorea</taxon>
        <taxon>Rhabditida</taxon>
        <taxon>Rhabditina</taxon>
        <taxon>Rhabditomorpha</taxon>
        <taxon>Rhabditoidea</taxon>
        <taxon>Rhabditidae</taxon>
        <taxon>Peloderinae</taxon>
        <taxon>Caenorhabditis</taxon>
    </lineage>
</organism>
<dbReference type="InterPro" id="IPR006570">
    <property type="entry name" value="SPK_dom"/>
</dbReference>
<feature type="domain" description="CTLH" evidence="1">
    <location>
        <begin position="118"/>
        <end position="165"/>
    </location>
</feature>
<dbReference type="EMBL" id="WUAV01000004">
    <property type="protein sequence ID" value="KAF1755624.1"/>
    <property type="molecule type" value="Genomic_DNA"/>
</dbReference>
<proteinExistence type="predicted"/>
<protein>
    <recommendedName>
        <fullName evidence="1">CTLH domain-containing protein</fullName>
    </recommendedName>
</protein>